<dbReference type="SUPFAM" id="SSF46785">
    <property type="entry name" value="Winged helix' DNA-binding domain"/>
    <property type="match status" value="1"/>
</dbReference>
<dbReference type="InterPro" id="IPR039422">
    <property type="entry name" value="MarR/SlyA-like"/>
</dbReference>
<evidence type="ECO:0000313" key="7">
    <source>
        <dbReference type="EMBL" id="SCL15952.1"/>
    </source>
</evidence>
<keyword evidence="8" id="KW-1185">Reference proteome</keyword>
<dbReference type="PANTHER" id="PTHR33164:SF5">
    <property type="entry name" value="ORGANIC HYDROPEROXIDE RESISTANCE TRANSCRIPTIONAL REGULATOR"/>
    <property type="match status" value="1"/>
</dbReference>
<dbReference type="FunFam" id="1.10.10.10:FF:000163">
    <property type="entry name" value="MarR family transcriptional regulator"/>
    <property type="match status" value="1"/>
</dbReference>
<dbReference type="STRING" id="145857.GA0070616_0883"/>
<dbReference type="PANTHER" id="PTHR33164">
    <property type="entry name" value="TRANSCRIPTIONAL REGULATOR, MARR FAMILY"/>
    <property type="match status" value="1"/>
</dbReference>
<evidence type="ECO:0000259" key="6">
    <source>
        <dbReference type="PROSITE" id="PS50995"/>
    </source>
</evidence>
<dbReference type="AlphaFoldDB" id="A0A1C6RFX4"/>
<organism evidence="7 8">
    <name type="scientific">Micromonospora nigra</name>
    <dbReference type="NCBI Taxonomy" id="145857"/>
    <lineage>
        <taxon>Bacteria</taxon>
        <taxon>Bacillati</taxon>
        <taxon>Actinomycetota</taxon>
        <taxon>Actinomycetes</taxon>
        <taxon>Micromonosporales</taxon>
        <taxon>Micromonosporaceae</taxon>
        <taxon>Micromonospora</taxon>
    </lineage>
</organism>
<keyword evidence="3" id="KW-0805">Transcription regulation</keyword>
<evidence type="ECO:0000256" key="1">
    <source>
        <dbReference type="ARBA" id="ARBA00004496"/>
    </source>
</evidence>
<dbReference type="PROSITE" id="PS50995">
    <property type="entry name" value="HTH_MARR_2"/>
    <property type="match status" value="1"/>
</dbReference>
<evidence type="ECO:0000313" key="8">
    <source>
        <dbReference type="Proteomes" id="UP000199699"/>
    </source>
</evidence>
<dbReference type="Pfam" id="PF22381">
    <property type="entry name" value="Staph_reg_Sar_Rot"/>
    <property type="match status" value="1"/>
</dbReference>
<name>A0A1C6RFX4_9ACTN</name>
<dbReference type="GO" id="GO:0006950">
    <property type="term" value="P:response to stress"/>
    <property type="evidence" value="ECO:0007669"/>
    <property type="project" value="TreeGrafter"/>
</dbReference>
<dbReference type="GO" id="GO:0003677">
    <property type="term" value="F:DNA binding"/>
    <property type="evidence" value="ECO:0007669"/>
    <property type="project" value="UniProtKB-KW"/>
</dbReference>
<evidence type="ECO:0000256" key="2">
    <source>
        <dbReference type="ARBA" id="ARBA00022490"/>
    </source>
</evidence>
<dbReference type="InterPro" id="IPR036390">
    <property type="entry name" value="WH_DNA-bd_sf"/>
</dbReference>
<evidence type="ECO:0000256" key="3">
    <source>
        <dbReference type="ARBA" id="ARBA00023015"/>
    </source>
</evidence>
<evidence type="ECO:0000256" key="4">
    <source>
        <dbReference type="ARBA" id="ARBA00023125"/>
    </source>
</evidence>
<keyword evidence="4 7" id="KW-0238">DNA-binding</keyword>
<dbReference type="SMART" id="SM00347">
    <property type="entry name" value="HTH_MARR"/>
    <property type="match status" value="1"/>
</dbReference>
<dbReference type="InterPro" id="IPR055166">
    <property type="entry name" value="Transc_reg_Sar_Rot_HTH"/>
</dbReference>
<proteinExistence type="predicted"/>
<dbReference type="Gene3D" id="1.10.10.10">
    <property type="entry name" value="Winged helix-like DNA-binding domain superfamily/Winged helix DNA-binding domain"/>
    <property type="match status" value="1"/>
</dbReference>
<keyword evidence="5" id="KW-0804">Transcription</keyword>
<protein>
    <submittedName>
        <fullName evidence="7">DNA-binding transcriptional regulator, MarR family</fullName>
    </submittedName>
</protein>
<keyword evidence="2" id="KW-0963">Cytoplasm</keyword>
<sequence>MRNLIARYLSSVTDDLELRRQVCFALYAASRALTDVYRPILDGFGLTYPQYLVLLVLWEHDTGPGRDGHDDGPTVSELGARLRLDSGTLSPLLKRLEGAGLVVRRRSATDERRVAVGLTPQGWALRERMADVPLRVARATGLSAADLVELRDTLTRVTDRIHRQQKEQ</sequence>
<dbReference type="InterPro" id="IPR036388">
    <property type="entry name" value="WH-like_DNA-bd_sf"/>
</dbReference>
<gene>
    <name evidence="7" type="ORF">GA0070616_0883</name>
</gene>
<dbReference type="InterPro" id="IPR000835">
    <property type="entry name" value="HTH_MarR-typ"/>
</dbReference>
<feature type="domain" description="HTH marR-type" evidence="6">
    <location>
        <begin position="19"/>
        <end position="159"/>
    </location>
</feature>
<accession>A0A1C6RFX4</accession>
<dbReference type="GO" id="GO:0003700">
    <property type="term" value="F:DNA-binding transcription factor activity"/>
    <property type="evidence" value="ECO:0007669"/>
    <property type="project" value="InterPro"/>
</dbReference>
<dbReference type="InterPro" id="IPR011991">
    <property type="entry name" value="ArsR-like_HTH"/>
</dbReference>
<evidence type="ECO:0000256" key="5">
    <source>
        <dbReference type="ARBA" id="ARBA00023163"/>
    </source>
</evidence>
<reference evidence="7 8" key="1">
    <citation type="submission" date="2016-06" db="EMBL/GenBank/DDBJ databases">
        <authorList>
            <person name="Kjaerup R.B."/>
            <person name="Dalgaard T.S."/>
            <person name="Juul-Madsen H.R."/>
        </authorList>
    </citation>
    <scope>NUCLEOTIDE SEQUENCE [LARGE SCALE GENOMIC DNA]</scope>
    <source>
        <strain evidence="7 8">DSM 43818</strain>
    </source>
</reference>
<comment type="subcellular location">
    <subcellularLocation>
        <location evidence="1">Cytoplasm</location>
    </subcellularLocation>
</comment>
<dbReference type="GO" id="GO:0005737">
    <property type="term" value="C:cytoplasm"/>
    <property type="evidence" value="ECO:0007669"/>
    <property type="project" value="UniProtKB-SubCell"/>
</dbReference>
<dbReference type="Proteomes" id="UP000199699">
    <property type="component" value="Unassembled WGS sequence"/>
</dbReference>
<dbReference type="CDD" id="cd00090">
    <property type="entry name" value="HTH_ARSR"/>
    <property type="match status" value="1"/>
</dbReference>
<dbReference type="EMBL" id="FMHT01000003">
    <property type="protein sequence ID" value="SCL15952.1"/>
    <property type="molecule type" value="Genomic_DNA"/>
</dbReference>